<dbReference type="InParanoid" id="D8I9Z1"/>
<dbReference type="STRING" id="759914.BP951000_0099"/>
<evidence type="ECO:0000313" key="2">
    <source>
        <dbReference type="Proteomes" id="UP000000332"/>
    </source>
</evidence>
<sequence length="163" mass="19624">MIETGYNYYRRERRGNKDYYTDDGYYVYDYHSIILGYLLRLNFHNKVSLGIGGGIFIPLYSTANQADYSFGLIDNYQYMTEFNQKNIAFMYKLPFMPYVKANVVRYFYFSDRWSFKIGGNLIYNFGMELDTYRLGFYNVYDKYNFSYFDIEIYVGISFGRPNK</sequence>
<keyword evidence="2" id="KW-1185">Reference proteome</keyword>
<dbReference type="GeneID" id="58788731"/>
<dbReference type="KEGG" id="bpo:BP951000_0099"/>
<dbReference type="RefSeq" id="WP_013243063.1">
    <property type="nucleotide sequence ID" value="NC_014330.1"/>
</dbReference>
<evidence type="ECO:0000313" key="1">
    <source>
        <dbReference type="EMBL" id="ADK30108.1"/>
    </source>
</evidence>
<reference evidence="1 2" key="1">
    <citation type="journal article" date="2010" name="PLoS ONE">
        <title>The complete genome sequence of the pathogenic intestinal spirochete Brachyspira pilosicoli and comparison with other Brachyspira genomes.</title>
        <authorList>
            <person name="Wanchanthuek P."/>
            <person name="Bellgard M.I."/>
            <person name="La T."/>
            <person name="Ryan K."/>
            <person name="Moolhuijzen P."/>
            <person name="Chapman B."/>
            <person name="Black M."/>
            <person name="Schibeci D."/>
            <person name="Hunter A."/>
            <person name="Barrero R."/>
            <person name="Phillips N.D."/>
            <person name="Hampson D.J."/>
        </authorList>
    </citation>
    <scope>NUCLEOTIDE SEQUENCE [LARGE SCALE GENOMIC DNA]</scope>
    <source>
        <strain evidence="2">ATCC BAA-1826 / 95/1000</strain>
    </source>
</reference>
<dbReference type="AlphaFoldDB" id="D8I9Z1"/>
<dbReference type="Proteomes" id="UP000000332">
    <property type="component" value="Chromosome"/>
</dbReference>
<accession>D8I9Z1</accession>
<name>D8I9Z1_BRAP9</name>
<protein>
    <submittedName>
        <fullName evidence="1">Uncharacterized protein</fullName>
    </submittedName>
</protein>
<organism evidence="1 2">
    <name type="scientific">Brachyspira pilosicoli (strain ATCC BAA-1826 / 95/1000)</name>
    <dbReference type="NCBI Taxonomy" id="759914"/>
    <lineage>
        <taxon>Bacteria</taxon>
        <taxon>Pseudomonadati</taxon>
        <taxon>Spirochaetota</taxon>
        <taxon>Spirochaetia</taxon>
        <taxon>Brachyspirales</taxon>
        <taxon>Brachyspiraceae</taxon>
        <taxon>Brachyspira</taxon>
    </lineage>
</organism>
<gene>
    <name evidence="1" type="ordered locus">BP951000_0099</name>
</gene>
<proteinExistence type="predicted"/>
<dbReference type="HOGENOM" id="CLU_094867_1_0_12"/>
<dbReference type="EMBL" id="CP002025">
    <property type="protein sequence ID" value="ADK30108.1"/>
    <property type="molecule type" value="Genomic_DNA"/>
</dbReference>